<comment type="caution">
    <text evidence="2">The sequence shown here is derived from an EMBL/GenBank/DDBJ whole genome shotgun (WGS) entry which is preliminary data.</text>
</comment>
<accession>A0A3B8WIR4</accession>
<dbReference type="AlphaFoldDB" id="A0A3B8WIR4"/>
<name>A0A3B8WIR4_MARNT</name>
<dbReference type="Proteomes" id="UP000261325">
    <property type="component" value="Unassembled WGS sequence"/>
</dbReference>
<evidence type="ECO:0000313" key="3">
    <source>
        <dbReference type="Proteomes" id="UP000261325"/>
    </source>
</evidence>
<feature type="region of interest" description="Disordered" evidence="1">
    <location>
        <begin position="1"/>
        <end position="23"/>
    </location>
</feature>
<reference evidence="2 3" key="1">
    <citation type="journal article" date="2018" name="Nat. Biotechnol.">
        <title>A standardized bacterial taxonomy based on genome phylogeny substantially revises the tree of life.</title>
        <authorList>
            <person name="Parks D.H."/>
            <person name="Chuvochina M."/>
            <person name="Waite D.W."/>
            <person name="Rinke C."/>
            <person name="Skarshewski A."/>
            <person name="Chaumeil P.A."/>
            <person name="Hugenholtz P."/>
        </authorList>
    </citation>
    <scope>NUCLEOTIDE SEQUENCE [LARGE SCALE GENOMIC DNA]</scope>
    <source>
        <strain evidence="2">UBA9049</strain>
    </source>
</reference>
<proteinExistence type="predicted"/>
<protein>
    <submittedName>
        <fullName evidence="2">Cobalt transporter</fullName>
    </submittedName>
</protein>
<organism evidence="2 3">
    <name type="scientific">Marinobacter nauticus</name>
    <name type="common">Marinobacter hydrocarbonoclasticus</name>
    <name type="synonym">Marinobacter aquaeolei</name>
    <dbReference type="NCBI Taxonomy" id="2743"/>
    <lineage>
        <taxon>Bacteria</taxon>
        <taxon>Pseudomonadati</taxon>
        <taxon>Pseudomonadota</taxon>
        <taxon>Gammaproteobacteria</taxon>
        <taxon>Pseudomonadales</taxon>
        <taxon>Marinobacteraceae</taxon>
        <taxon>Marinobacter</taxon>
    </lineage>
</organism>
<sequence>MEVSMACSCSAPEPKTPAPGFRK</sequence>
<evidence type="ECO:0000313" key="2">
    <source>
        <dbReference type="EMBL" id="HAC29416.1"/>
    </source>
</evidence>
<gene>
    <name evidence="2" type="ORF">DCF82_16650</name>
</gene>
<dbReference type="EMBL" id="DLYI01000219">
    <property type="protein sequence ID" value="HAC29416.1"/>
    <property type="molecule type" value="Genomic_DNA"/>
</dbReference>
<evidence type="ECO:0000256" key="1">
    <source>
        <dbReference type="SAM" id="MobiDB-lite"/>
    </source>
</evidence>
<feature type="non-terminal residue" evidence="2">
    <location>
        <position position="23"/>
    </location>
</feature>